<dbReference type="Gene3D" id="1.20.5.4130">
    <property type="match status" value="1"/>
</dbReference>
<keyword evidence="4" id="KW-0547">Nucleotide-binding</keyword>
<evidence type="ECO:0000256" key="3">
    <source>
        <dbReference type="ARBA" id="ARBA00022737"/>
    </source>
</evidence>
<dbReference type="GO" id="GO:0043531">
    <property type="term" value="F:ADP binding"/>
    <property type="evidence" value="ECO:0007669"/>
    <property type="project" value="InterPro"/>
</dbReference>
<dbReference type="PRINTS" id="PR00364">
    <property type="entry name" value="DISEASERSIST"/>
</dbReference>
<protein>
    <submittedName>
        <fullName evidence="10">Disease resistance protein RGA1</fullName>
    </submittedName>
</protein>
<dbReference type="InterPro" id="IPR027417">
    <property type="entry name" value="P-loop_NTPase"/>
</dbReference>
<reference evidence="10" key="1">
    <citation type="submission" date="2020-06" db="EMBL/GenBank/DDBJ databases">
        <authorList>
            <person name="Li T."/>
            <person name="Hu X."/>
            <person name="Zhang T."/>
            <person name="Song X."/>
            <person name="Zhang H."/>
            <person name="Dai N."/>
            <person name="Sheng W."/>
            <person name="Hou X."/>
            <person name="Wei L."/>
        </authorList>
    </citation>
    <scope>NUCLEOTIDE SEQUENCE</scope>
    <source>
        <strain evidence="10">KEN1</strain>
        <tissue evidence="10">Leaf</tissue>
    </source>
</reference>
<proteinExistence type="inferred from homology"/>
<dbReference type="Gene3D" id="1.10.10.10">
    <property type="entry name" value="Winged helix-like DNA-binding domain superfamily/Winged helix DNA-binding domain"/>
    <property type="match status" value="1"/>
</dbReference>
<evidence type="ECO:0000256" key="6">
    <source>
        <dbReference type="ARBA" id="ARBA00022840"/>
    </source>
</evidence>
<feature type="domain" description="Disease resistance N-terminal" evidence="8">
    <location>
        <begin position="11"/>
        <end position="91"/>
    </location>
</feature>
<dbReference type="InterPro" id="IPR002182">
    <property type="entry name" value="NB-ARC"/>
</dbReference>
<keyword evidence="2" id="KW-0433">Leucine-rich repeat</keyword>
<evidence type="ECO:0000313" key="10">
    <source>
        <dbReference type="EMBL" id="KAL0464447.1"/>
    </source>
</evidence>
<dbReference type="AlphaFoldDB" id="A0AAW2YEW1"/>
<evidence type="ECO:0000256" key="5">
    <source>
        <dbReference type="ARBA" id="ARBA00022821"/>
    </source>
</evidence>
<evidence type="ECO:0000256" key="1">
    <source>
        <dbReference type="ARBA" id="ARBA00008894"/>
    </source>
</evidence>
<comment type="similarity">
    <text evidence="1">Belongs to the disease resistance NB-LRR family.</text>
</comment>
<dbReference type="GO" id="GO:0006952">
    <property type="term" value="P:defense response"/>
    <property type="evidence" value="ECO:0007669"/>
    <property type="project" value="UniProtKB-KW"/>
</dbReference>
<dbReference type="PANTHER" id="PTHR36766">
    <property type="entry name" value="PLANT BROAD-SPECTRUM MILDEW RESISTANCE PROTEIN RPW8"/>
    <property type="match status" value="1"/>
</dbReference>
<dbReference type="Pfam" id="PF18052">
    <property type="entry name" value="Rx_N"/>
    <property type="match status" value="1"/>
</dbReference>
<dbReference type="InterPro" id="IPR036388">
    <property type="entry name" value="WH-like_DNA-bd_sf"/>
</dbReference>
<organism evidence="10">
    <name type="scientific">Sesamum latifolium</name>
    <dbReference type="NCBI Taxonomy" id="2727402"/>
    <lineage>
        <taxon>Eukaryota</taxon>
        <taxon>Viridiplantae</taxon>
        <taxon>Streptophyta</taxon>
        <taxon>Embryophyta</taxon>
        <taxon>Tracheophyta</taxon>
        <taxon>Spermatophyta</taxon>
        <taxon>Magnoliopsida</taxon>
        <taxon>eudicotyledons</taxon>
        <taxon>Gunneridae</taxon>
        <taxon>Pentapetalae</taxon>
        <taxon>asterids</taxon>
        <taxon>lamiids</taxon>
        <taxon>Lamiales</taxon>
        <taxon>Pedaliaceae</taxon>
        <taxon>Sesamum</taxon>
    </lineage>
</organism>
<evidence type="ECO:0000256" key="4">
    <source>
        <dbReference type="ARBA" id="ARBA00022741"/>
    </source>
</evidence>
<sequence length="475" mass="53991">MATTALIGIASTITQTLSTLALPYIQTAIDLQNELQKLMNTLSVIRAVLMDLEELKDLSHADQDWLEKLHDVLHDADDLVDDFATKTLKNRLVAQRNVVAKVNNFFSTIGFYAVMAKRIRDIRGRLDDMAGDRAKFGLSRQIIVSQASNTKEVHFYVYEPYVVGREDDKKQLIGLLKNTRNEEHVSVIPIIGIGGVGKTTLARIVYNDEEVKRMFEPRMWVSVSEVFDVKAIVQKMLESATKKRFENFDMNQLLTLLEKEISRKRFLLVLDNVWNKSRDDWLNLKGLLLSGARGSQVIVTTRMEVVATICGTASPYVLEGLSEETSWSLFKQVAFKSTADMENPRMVSIGKEMVRKCLGNPLSIRVLGGILFGKSEEVWRRLKDVELSDIGQSGNRILHILKFSYDQLPSHLKRCFTYCSLFPKGYTMDKNTLVNLWIAQGLVSSFYKNQSLEDAGNECFMELLTMSFFQDVKIN</sequence>
<dbReference type="EMBL" id="JACGWN010000001">
    <property type="protein sequence ID" value="KAL0464447.1"/>
    <property type="molecule type" value="Genomic_DNA"/>
</dbReference>
<comment type="caution">
    <text evidence="10">The sequence shown here is derived from an EMBL/GenBank/DDBJ whole genome shotgun (WGS) entry which is preliminary data.</text>
</comment>
<dbReference type="InterPro" id="IPR042197">
    <property type="entry name" value="Apaf_helical"/>
</dbReference>
<name>A0AAW2YEW1_9LAMI</name>
<dbReference type="Gene3D" id="3.40.50.300">
    <property type="entry name" value="P-loop containing nucleotide triphosphate hydrolases"/>
    <property type="match status" value="1"/>
</dbReference>
<keyword evidence="6" id="KW-0067">ATP-binding</keyword>
<reference evidence="10" key="2">
    <citation type="journal article" date="2024" name="Plant">
        <title>Genomic evolution and insights into agronomic trait innovations of Sesamum species.</title>
        <authorList>
            <person name="Miao H."/>
            <person name="Wang L."/>
            <person name="Qu L."/>
            <person name="Liu H."/>
            <person name="Sun Y."/>
            <person name="Le M."/>
            <person name="Wang Q."/>
            <person name="Wei S."/>
            <person name="Zheng Y."/>
            <person name="Lin W."/>
            <person name="Duan Y."/>
            <person name="Cao H."/>
            <person name="Xiong S."/>
            <person name="Wang X."/>
            <person name="Wei L."/>
            <person name="Li C."/>
            <person name="Ma Q."/>
            <person name="Ju M."/>
            <person name="Zhao R."/>
            <person name="Li G."/>
            <person name="Mu C."/>
            <person name="Tian Q."/>
            <person name="Mei H."/>
            <person name="Zhang T."/>
            <person name="Gao T."/>
            <person name="Zhang H."/>
        </authorList>
    </citation>
    <scope>NUCLEOTIDE SEQUENCE</scope>
    <source>
        <strain evidence="10">KEN1</strain>
    </source>
</reference>
<feature type="domain" description="NB-ARC" evidence="7">
    <location>
        <begin position="166"/>
        <end position="338"/>
    </location>
</feature>
<accession>A0AAW2YEW1</accession>
<evidence type="ECO:0000259" key="8">
    <source>
        <dbReference type="Pfam" id="PF18052"/>
    </source>
</evidence>
<dbReference type="Gene3D" id="1.10.8.430">
    <property type="entry name" value="Helical domain of apoptotic protease-activating factors"/>
    <property type="match status" value="1"/>
</dbReference>
<dbReference type="InterPro" id="IPR041118">
    <property type="entry name" value="Rx_N"/>
</dbReference>
<gene>
    <name evidence="10" type="ORF">Slati_0332300</name>
</gene>
<dbReference type="SUPFAM" id="SSF52540">
    <property type="entry name" value="P-loop containing nucleoside triphosphate hydrolases"/>
    <property type="match status" value="1"/>
</dbReference>
<dbReference type="Pfam" id="PF00931">
    <property type="entry name" value="NB-ARC"/>
    <property type="match status" value="1"/>
</dbReference>
<dbReference type="FunFam" id="3.40.50.300:FF:001091">
    <property type="entry name" value="Probable disease resistance protein At1g61300"/>
    <property type="match status" value="1"/>
</dbReference>
<dbReference type="PANTHER" id="PTHR36766:SF38">
    <property type="entry name" value="DISEASE RESISTANCE PROTEIN RGA3"/>
    <property type="match status" value="1"/>
</dbReference>
<evidence type="ECO:0000256" key="2">
    <source>
        <dbReference type="ARBA" id="ARBA00022614"/>
    </source>
</evidence>
<evidence type="ECO:0000259" key="7">
    <source>
        <dbReference type="Pfam" id="PF00931"/>
    </source>
</evidence>
<keyword evidence="5" id="KW-0611">Plant defense</keyword>
<dbReference type="InterPro" id="IPR058922">
    <property type="entry name" value="WHD_DRP"/>
</dbReference>
<dbReference type="Pfam" id="PF23559">
    <property type="entry name" value="WHD_DRP"/>
    <property type="match status" value="1"/>
</dbReference>
<feature type="domain" description="Disease resistance protein winged helix" evidence="9">
    <location>
        <begin position="421"/>
        <end position="471"/>
    </location>
</feature>
<keyword evidence="3" id="KW-0677">Repeat</keyword>
<dbReference type="GO" id="GO:0005524">
    <property type="term" value="F:ATP binding"/>
    <property type="evidence" value="ECO:0007669"/>
    <property type="project" value="UniProtKB-KW"/>
</dbReference>
<evidence type="ECO:0000259" key="9">
    <source>
        <dbReference type="Pfam" id="PF23559"/>
    </source>
</evidence>